<name>A0A8J2BP44_9BACT</name>
<comment type="caution">
    <text evidence="4">The sequence shown here is derived from an EMBL/GenBank/DDBJ whole genome shotgun (WGS) entry which is preliminary data.</text>
</comment>
<dbReference type="PRINTS" id="PR00080">
    <property type="entry name" value="SDRFAMILY"/>
</dbReference>
<organism evidence="4 5">
    <name type="scientific">Candidatus Methylacidithermus pantelleriae</name>
    <dbReference type="NCBI Taxonomy" id="2744239"/>
    <lineage>
        <taxon>Bacteria</taxon>
        <taxon>Pseudomonadati</taxon>
        <taxon>Verrucomicrobiota</taxon>
        <taxon>Methylacidiphilae</taxon>
        <taxon>Methylacidiphilales</taxon>
        <taxon>Methylacidiphilaceae</taxon>
        <taxon>Candidatus Methylacidithermus</taxon>
    </lineage>
</organism>
<evidence type="ECO:0000313" key="5">
    <source>
        <dbReference type="Proteomes" id="UP000663859"/>
    </source>
</evidence>
<evidence type="ECO:0000256" key="2">
    <source>
        <dbReference type="ARBA" id="ARBA00023002"/>
    </source>
</evidence>
<protein>
    <submittedName>
        <fullName evidence="4">Dihydropteridine reductase</fullName>
        <ecNumber evidence="4">1.1.1.100</ecNumber>
    </submittedName>
</protein>
<dbReference type="CDD" id="cd05233">
    <property type="entry name" value="SDR_c"/>
    <property type="match status" value="1"/>
</dbReference>
<dbReference type="GO" id="GO:0004316">
    <property type="term" value="F:3-oxoacyl-[acyl-carrier-protein] reductase (NADPH) activity"/>
    <property type="evidence" value="ECO:0007669"/>
    <property type="project" value="UniProtKB-EC"/>
</dbReference>
<evidence type="ECO:0000256" key="1">
    <source>
        <dbReference type="ARBA" id="ARBA00006484"/>
    </source>
</evidence>
<dbReference type="AlphaFoldDB" id="A0A8J2BP44"/>
<proteinExistence type="inferred from homology"/>
<dbReference type="InterPro" id="IPR002347">
    <property type="entry name" value="SDR_fam"/>
</dbReference>
<dbReference type="PRINTS" id="PR00081">
    <property type="entry name" value="GDHRDH"/>
</dbReference>
<dbReference type="FunFam" id="3.40.50.720:FF:000084">
    <property type="entry name" value="Short-chain dehydrogenase reductase"/>
    <property type="match status" value="1"/>
</dbReference>
<dbReference type="Proteomes" id="UP000663859">
    <property type="component" value="Unassembled WGS sequence"/>
</dbReference>
<evidence type="ECO:0000256" key="3">
    <source>
        <dbReference type="RuleBase" id="RU000363"/>
    </source>
</evidence>
<dbReference type="EC" id="1.1.1.100" evidence="4"/>
<accession>A0A8J2BP44</accession>
<dbReference type="RefSeq" id="WP_174582396.1">
    <property type="nucleotide sequence ID" value="NZ_CAJNOB010000056.1"/>
</dbReference>
<dbReference type="InterPro" id="IPR036291">
    <property type="entry name" value="NAD(P)-bd_dom_sf"/>
</dbReference>
<dbReference type="PANTHER" id="PTHR43639">
    <property type="entry name" value="OXIDOREDUCTASE, SHORT-CHAIN DEHYDROGENASE/REDUCTASE FAMILY (AFU_ORTHOLOGUE AFUA_5G02870)"/>
    <property type="match status" value="1"/>
</dbReference>
<keyword evidence="5" id="KW-1185">Reference proteome</keyword>
<dbReference type="Pfam" id="PF00106">
    <property type="entry name" value="adh_short"/>
    <property type="match status" value="1"/>
</dbReference>
<dbReference type="PANTHER" id="PTHR43639:SF1">
    <property type="entry name" value="SHORT-CHAIN DEHYDROGENASE_REDUCTASE FAMILY PROTEIN"/>
    <property type="match status" value="1"/>
</dbReference>
<keyword evidence="2 4" id="KW-0560">Oxidoreductase</keyword>
<reference evidence="4" key="1">
    <citation type="submission" date="2021-02" db="EMBL/GenBank/DDBJ databases">
        <authorList>
            <person name="Cremers G."/>
            <person name="Picone N."/>
        </authorList>
    </citation>
    <scope>NUCLEOTIDE SEQUENCE</scope>
    <source>
        <strain evidence="4">PQ17</strain>
    </source>
</reference>
<dbReference type="SUPFAM" id="SSF51735">
    <property type="entry name" value="NAD(P)-binding Rossmann-fold domains"/>
    <property type="match status" value="1"/>
</dbReference>
<dbReference type="EMBL" id="CAJNOB010000056">
    <property type="protein sequence ID" value="CAF0703477.1"/>
    <property type="molecule type" value="Genomic_DNA"/>
</dbReference>
<dbReference type="Gene3D" id="3.40.50.720">
    <property type="entry name" value="NAD(P)-binding Rossmann-like Domain"/>
    <property type="match status" value="1"/>
</dbReference>
<evidence type="ECO:0000313" key="4">
    <source>
        <dbReference type="EMBL" id="CAF0703477.1"/>
    </source>
</evidence>
<sequence length="241" mass="26354">METTKVALVTGAGTGLGQALACRLGKEGWAVLIHYRRSKEGALWAAERVRSVGRPAAVVQADLSKKKEAEYVAQMCRKEFGRLDLLINNSGVYTPKPTFELTEEEWREGLDSTVTAAFFTSSSCLPLLRSAGQGRIINIGDSSAERLSARQWALSYHVGKTGLLLLTRTLARQEARYGVTVNMVSPGYLENSLDLPPLEKIPAGRYGSFEDIWSVISFLCQPSASYLTGSHIIVSGGWNLR</sequence>
<comment type="similarity">
    <text evidence="1 3">Belongs to the short-chain dehydrogenases/reductases (SDR) family.</text>
</comment>
<gene>
    <name evidence="4" type="ORF">MPNT_60009</name>
</gene>